<evidence type="ECO:0000313" key="25">
    <source>
        <dbReference type="Proteomes" id="UP000290572"/>
    </source>
</evidence>
<dbReference type="Proteomes" id="UP000290572">
    <property type="component" value="Unassembled WGS sequence"/>
</dbReference>
<dbReference type="AlphaFoldDB" id="A0A498P2I5"/>
<evidence type="ECO:0000256" key="7">
    <source>
        <dbReference type="ARBA" id="ARBA00022679"/>
    </source>
</evidence>
<proteinExistence type="inferred from homology"/>
<evidence type="ECO:0000256" key="11">
    <source>
        <dbReference type="ARBA" id="ARBA00022840"/>
    </source>
</evidence>
<dbReference type="Gene3D" id="3.30.300.130">
    <property type="entry name" value="Fe-S cluster assembly (FSCA)"/>
    <property type="match status" value="1"/>
</dbReference>
<dbReference type="InterPro" id="IPR036498">
    <property type="entry name" value="Nfu/NifU_N_sf"/>
</dbReference>
<dbReference type="InterPro" id="IPR039192">
    <property type="entry name" value="STKc_GSK3"/>
</dbReference>
<evidence type="ECO:0000256" key="2">
    <source>
        <dbReference type="ARBA" id="ARBA00005527"/>
    </source>
</evidence>
<accession>A0A498P2I5</accession>
<evidence type="ECO:0000256" key="15">
    <source>
        <dbReference type="ARBA" id="ARBA00023128"/>
    </source>
</evidence>
<dbReference type="GO" id="GO:0008286">
    <property type="term" value="P:insulin receptor signaling pathway"/>
    <property type="evidence" value="ECO:0007669"/>
    <property type="project" value="TreeGrafter"/>
</dbReference>
<keyword evidence="7" id="KW-0808">Transferase</keyword>
<evidence type="ECO:0000256" key="4">
    <source>
        <dbReference type="ARBA" id="ARBA00012407"/>
    </source>
</evidence>
<keyword evidence="8" id="KW-0479">Metal-binding</keyword>
<dbReference type="GO" id="GO:0030154">
    <property type="term" value="P:cell differentiation"/>
    <property type="evidence" value="ECO:0007669"/>
    <property type="project" value="TreeGrafter"/>
</dbReference>
<comment type="similarity">
    <text evidence="2">Belongs to the protein kinase superfamily. CMGC Ser/Thr protein kinase family. GSK-3 subfamily.</text>
</comment>
<dbReference type="Pfam" id="PF01106">
    <property type="entry name" value="NifU"/>
    <property type="match status" value="1"/>
</dbReference>
<dbReference type="InterPro" id="IPR000719">
    <property type="entry name" value="Prot_kinase_dom"/>
</dbReference>
<comment type="subunit">
    <text evidence="19">Monomer and homohexamer; the apo-NFU1 is a monomer, while the holo-NFU1 is a hexamer composed of a trimer of dimer that is probably linked by some 4Fe-4S cluster. Interacts with HIRA and EPM2A/laforin. Interacts with BOLA3. Interacts with HSPA9.</text>
</comment>
<dbReference type="GO" id="GO:0005524">
    <property type="term" value="F:ATP binding"/>
    <property type="evidence" value="ECO:0007669"/>
    <property type="project" value="UniProtKB-UniRule"/>
</dbReference>
<keyword evidence="14" id="KW-0411">Iron-sulfur</keyword>
<dbReference type="SUPFAM" id="SSF117916">
    <property type="entry name" value="Fe-S cluster assembly (FSCA) domain-like"/>
    <property type="match status" value="1"/>
</dbReference>
<evidence type="ECO:0000256" key="20">
    <source>
        <dbReference type="ARBA" id="ARBA00076495"/>
    </source>
</evidence>
<dbReference type="Pfam" id="PF00069">
    <property type="entry name" value="Pkinase"/>
    <property type="match status" value="1"/>
</dbReference>
<dbReference type="GO" id="GO:0005739">
    <property type="term" value="C:mitochondrion"/>
    <property type="evidence" value="ECO:0007669"/>
    <property type="project" value="UniProtKB-SubCell"/>
</dbReference>
<reference evidence="24 25" key="1">
    <citation type="submission" date="2018-03" db="EMBL/GenBank/DDBJ databases">
        <title>Draft genome sequence of Rohu Carp (Labeo rohita).</title>
        <authorList>
            <person name="Das P."/>
            <person name="Kushwaha B."/>
            <person name="Joshi C.G."/>
            <person name="Kumar D."/>
            <person name="Nagpure N.S."/>
            <person name="Sahoo L."/>
            <person name="Das S.P."/>
            <person name="Bit A."/>
            <person name="Patnaik S."/>
            <person name="Meher P.K."/>
            <person name="Jayasankar P."/>
            <person name="Koringa P.G."/>
            <person name="Patel N.V."/>
            <person name="Hinsu A.T."/>
            <person name="Kumar R."/>
            <person name="Pandey M."/>
            <person name="Agarwal S."/>
            <person name="Srivastava S."/>
            <person name="Singh M."/>
            <person name="Iquebal M.A."/>
            <person name="Jaiswal S."/>
            <person name="Angadi U.B."/>
            <person name="Kumar N."/>
            <person name="Raza M."/>
            <person name="Shah T.M."/>
            <person name="Rai A."/>
            <person name="Jena J.K."/>
        </authorList>
    </citation>
    <scope>NUCLEOTIDE SEQUENCE [LARGE SCALE GENOMIC DNA]</scope>
    <source>
        <strain evidence="24">DASCIFA01</strain>
        <tissue evidence="24">Testis</tissue>
    </source>
</reference>
<dbReference type="GO" id="GO:0016226">
    <property type="term" value="P:iron-sulfur cluster assembly"/>
    <property type="evidence" value="ECO:0007669"/>
    <property type="project" value="InterPro"/>
</dbReference>
<evidence type="ECO:0000256" key="19">
    <source>
        <dbReference type="ARBA" id="ARBA00062506"/>
    </source>
</evidence>
<evidence type="ECO:0000256" key="9">
    <source>
        <dbReference type="ARBA" id="ARBA00022741"/>
    </source>
</evidence>
<dbReference type="GO" id="GO:0010975">
    <property type="term" value="P:regulation of neuron projection development"/>
    <property type="evidence" value="ECO:0007669"/>
    <property type="project" value="TreeGrafter"/>
</dbReference>
<comment type="function">
    <text evidence="18">Iron-sulfur cluster scaffold protein which can assemble [4Fe-4S] clusters and deliver them to target proteins.</text>
</comment>
<evidence type="ECO:0000256" key="16">
    <source>
        <dbReference type="ARBA" id="ARBA00048291"/>
    </source>
</evidence>
<dbReference type="PROSITE" id="PS00108">
    <property type="entry name" value="PROTEIN_KINASE_ST"/>
    <property type="match status" value="1"/>
</dbReference>
<evidence type="ECO:0000256" key="1">
    <source>
        <dbReference type="ARBA" id="ARBA00004173"/>
    </source>
</evidence>
<dbReference type="GO" id="GO:0051536">
    <property type="term" value="F:iron-sulfur cluster binding"/>
    <property type="evidence" value="ECO:0007669"/>
    <property type="project" value="UniProtKB-KW"/>
</dbReference>
<evidence type="ECO:0000256" key="21">
    <source>
        <dbReference type="PROSITE-ProRule" id="PRU10141"/>
    </source>
</evidence>
<dbReference type="GO" id="GO:0005506">
    <property type="term" value="F:iron ion binding"/>
    <property type="evidence" value="ECO:0007669"/>
    <property type="project" value="InterPro"/>
</dbReference>
<organism evidence="24 25">
    <name type="scientific">Labeo rohita</name>
    <name type="common">Indian major carp</name>
    <name type="synonym">Cyprinus rohita</name>
    <dbReference type="NCBI Taxonomy" id="84645"/>
    <lineage>
        <taxon>Eukaryota</taxon>
        <taxon>Metazoa</taxon>
        <taxon>Chordata</taxon>
        <taxon>Craniata</taxon>
        <taxon>Vertebrata</taxon>
        <taxon>Euteleostomi</taxon>
        <taxon>Actinopterygii</taxon>
        <taxon>Neopterygii</taxon>
        <taxon>Teleostei</taxon>
        <taxon>Ostariophysi</taxon>
        <taxon>Cypriniformes</taxon>
        <taxon>Cyprinidae</taxon>
        <taxon>Labeoninae</taxon>
        <taxon>Labeonini</taxon>
        <taxon>Labeo</taxon>
    </lineage>
</organism>
<keyword evidence="25" id="KW-1185">Reference proteome</keyword>
<keyword evidence="10 24" id="KW-0418">Kinase</keyword>
<comment type="catalytic activity">
    <reaction evidence="16">
        <text>L-seryl-[tau protein] + ATP = O-phospho-L-seryl-[tau protein] + ADP + H(+)</text>
        <dbReference type="Rhea" id="RHEA:12801"/>
        <dbReference type="Rhea" id="RHEA-COMP:13701"/>
        <dbReference type="Rhea" id="RHEA-COMP:13702"/>
        <dbReference type="ChEBI" id="CHEBI:15378"/>
        <dbReference type="ChEBI" id="CHEBI:29999"/>
        <dbReference type="ChEBI" id="CHEBI:30616"/>
        <dbReference type="ChEBI" id="CHEBI:83421"/>
        <dbReference type="ChEBI" id="CHEBI:456216"/>
        <dbReference type="EC" id="2.7.11.26"/>
    </reaction>
</comment>
<dbReference type="GO" id="GO:0005634">
    <property type="term" value="C:nucleus"/>
    <property type="evidence" value="ECO:0007669"/>
    <property type="project" value="TreeGrafter"/>
</dbReference>
<dbReference type="PROSITE" id="PS00107">
    <property type="entry name" value="PROTEIN_KINASE_ATP"/>
    <property type="match status" value="1"/>
</dbReference>
<keyword evidence="15" id="KW-0496">Mitochondrion</keyword>
<dbReference type="GO" id="GO:0032007">
    <property type="term" value="P:negative regulation of TOR signaling"/>
    <property type="evidence" value="ECO:0007669"/>
    <property type="project" value="TreeGrafter"/>
</dbReference>
<dbReference type="FunFam" id="1.10.510.10:FF:000055">
    <property type="entry name" value="Glycogen synthase kinase-3 beta"/>
    <property type="match status" value="1"/>
</dbReference>
<dbReference type="InterPro" id="IPR017441">
    <property type="entry name" value="Protein_kinase_ATP_BS"/>
</dbReference>
<feature type="compositionally biased region" description="Gly residues" evidence="22">
    <location>
        <begin position="34"/>
        <end position="44"/>
    </location>
</feature>
<feature type="compositionally biased region" description="Polar residues" evidence="22">
    <location>
        <begin position="1"/>
        <end position="12"/>
    </location>
</feature>
<dbReference type="CDD" id="cd14137">
    <property type="entry name" value="STKc_GSK3"/>
    <property type="match status" value="1"/>
</dbReference>
<dbReference type="Gene3D" id="1.10.510.10">
    <property type="entry name" value="Transferase(Phosphotransferase) domain 1"/>
    <property type="match status" value="1"/>
</dbReference>
<name>A0A498P2I5_LABRO</name>
<dbReference type="Pfam" id="PF08712">
    <property type="entry name" value="Nfu_N"/>
    <property type="match status" value="1"/>
</dbReference>
<dbReference type="EC" id="2.7.11.26" evidence="4"/>
<dbReference type="GO" id="GO:0070507">
    <property type="term" value="P:regulation of microtubule cytoskeleton organization"/>
    <property type="evidence" value="ECO:0007669"/>
    <property type="project" value="TreeGrafter"/>
</dbReference>
<keyword evidence="9 21" id="KW-0547">Nucleotide-binding</keyword>
<comment type="subcellular location">
    <subcellularLocation>
        <location evidence="1">Mitochondrion</location>
    </subcellularLocation>
</comment>
<feature type="binding site" evidence="21">
    <location>
        <position position="113"/>
    </location>
    <ligand>
        <name>ATP</name>
        <dbReference type="ChEBI" id="CHEBI:30616"/>
    </ligand>
</feature>
<dbReference type="PROSITE" id="PS50011">
    <property type="entry name" value="PROTEIN_KINASE_DOM"/>
    <property type="match status" value="1"/>
</dbReference>
<evidence type="ECO:0000256" key="14">
    <source>
        <dbReference type="ARBA" id="ARBA00023014"/>
    </source>
</evidence>
<evidence type="ECO:0000256" key="10">
    <source>
        <dbReference type="ARBA" id="ARBA00022777"/>
    </source>
</evidence>
<dbReference type="SUPFAM" id="SSF56112">
    <property type="entry name" value="Protein kinase-like (PK-like)"/>
    <property type="match status" value="1"/>
</dbReference>
<dbReference type="SUPFAM" id="SSF110836">
    <property type="entry name" value="Hypothetical protein SAV1430"/>
    <property type="match status" value="1"/>
</dbReference>
<sequence length="641" mass="70902">MSGSGRPRTSSFAEPPGVPGAAAAAAGSAVAGGSSSGKTGGAQASGGSSSAFGNLKLGRDSGKVTTVVATPGQGPDRPQEVSYTDIKVIGNGSFGVVYQARLIDSQEMVAIKKVLQDKRFKNRELQIMRKLDHCNIVRLRYFFYSSGEKKDEVYLNLVLDFVPETVYRVARHFNKSKTTIPIIYVKVYMYQLFRSLAYIHSQGVCHRDIKPQNLLVDPDTAVLKLCDFGSAKQLVRGEPNVSYICSRYYRAPELIFGATDYTSNIDIWSAGCVLAELLLGQPIFPGDSGVDQLVLGTPTREQIREMNPNYTEFKFPQIKAHPWTKVFKPRTPPEAISLCSRLLEYTPVTRLSPLEACAHAFFDELRQPNARLPNGRELPQLFNFSPVGEQACTCDYRAIAFLLEPLKHLYPVCSYHGTGLTRPALHKVARSPIPQQTTTMFIRNMFIQTQDTPNPNSLKFLPGRVVLETGTMDFAGPRDAYCSPLARQLFRIDGVKSVFFGPDFITITKANGETEWKVIKPDVFATIMDFFTSGLPVVNEADAPRADTAPSEDDDEVVAMIKELLDTRIRPTVQEDGGDVLYRGFEDGIVKLKLQGSCTSCPSSIITLKNGIQNMLQFYVPEVEGVEQVKEEDVDVEKEVQ</sequence>
<comment type="similarity">
    <text evidence="3">Belongs to the NifU family.</text>
</comment>
<dbReference type="EMBL" id="QBIY01004838">
    <property type="protein sequence ID" value="RXN38435.1"/>
    <property type="molecule type" value="Genomic_DNA"/>
</dbReference>
<evidence type="ECO:0000256" key="5">
    <source>
        <dbReference type="ARBA" id="ARBA00018782"/>
    </source>
</evidence>
<comment type="catalytic activity">
    <reaction evidence="17">
        <text>L-threonyl-[tau protein] + ATP = O-phospho-L-threonyl-[tau protein] + ADP + H(+)</text>
        <dbReference type="Rhea" id="RHEA:53904"/>
        <dbReference type="Rhea" id="RHEA-COMP:13703"/>
        <dbReference type="Rhea" id="RHEA-COMP:13704"/>
        <dbReference type="ChEBI" id="CHEBI:15378"/>
        <dbReference type="ChEBI" id="CHEBI:30013"/>
        <dbReference type="ChEBI" id="CHEBI:30616"/>
        <dbReference type="ChEBI" id="CHEBI:61977"/>
        <dbReference type="ChEBI" id="CHEBI:456216"/>
        <dbReference type="EC" id="2.7.11.26"/>
    </reaction>
</comment>
<dbReference type="GO" id="GO:0030424">
    <property type="term" value="C:axon"/>
    <property type="evidence" value="ECO:0007669"/>
    <property type="project" value="TreeGrafter"/>
</dbReference>
<dbReference type="InterPro" id="IPR001075">
    <property type="entry name" value="NIF_FeS_clus_asmbl_NifU_C"/>
</dbReference>
<dbReference type="Gene3D" id="3.30.1370.70">
    <property type="entry name" value="Scaffold protein Nfu/NifU, N-terminal domain"/>
    <property type="match status" value="1"/>
</dbReference>
<evidence type="ECO:0000256" key="8">
    <source>
        <dbReference type="ARBA" id="ARBA00022723"/>
    </source>
</evidence>
<dbReference type="InterPro" id="IPR008271">
    <property type="entry name" value="Ser/Thr_kinase_AS"/>
</dbReference>
<dbReference type="SMART" id="SM00932">
    <property type="entry name" value="Nfu_N"/>
    <property type="match status" value="1"/>
</dbReference>
<dbReference type="STRING" id="84645.A0A498P2I5"/>
<keyword evidence="12" id="KW-0809">Transit peptide</keyword>
<dbReference type="GO" id="GO:0050321">
    <property type="term" value="F:tau-protein kinase activity"/>
    <property type="evidence" value="ECO:0007669"/>
    <property type="project" value="UniProtKB-EC"/>
</dbReference>
<feature type="domain" description="Protein kinase" evidence="23">
    <location>
        <begin position="83"/>
        <end position="362"/>
    </location>
</feature>
<evidence type="ECO:0000256" key="13">
    <source>
        <dbReference type="ARBA" id="ARBA00023004"/>
    </source>
</evidence>
<protein>
    <recommendedName>
        <fullName evidence="5">NFU1 iron-sulfur cluster scaffold homolog, mitochondrial</fullName>
        <ecNumber evidence="4">2.7.11.26</ecNumber>
    </recommendedName>
    <alternativeName>
        <fullName evidence="20">HIRA-interacting protein 5</fullName>
    </alternativeName>
</protein>
<evidence type="ECO:0000256" key="3">
    <source>
        <dbReference type="ARBA" id="ARBA00006420"/>
    </source>
</evidence>
<dbReference type="InterPro" id="IPR014824">
    <property type="entry name" value="Nfu/NifU_N"/>
</dbReference>
<dbReference type="PANTHER" id="PTHR24057:SF14">
    <property type="entry name" value="GLYCOGEN SYNTHASE KINASE-3 ALPHA"/>
    <property type="match status" value="1"/>
</dbReference>
<keyword evidence="11 21" id="KW-0067">ATP-binding</keyword>
<evidence type="ECO:0000256" key="18">
    <source>
        <dbReference type="ARBA" id="ARBA00057718"/>
    </source>
</evidence>
<keyword evidence="13" id="KW-0408">Iron</keyword>
<dbReference type="InterPro" id="IPR011009">
    <property type="entry name" value="Kinase-like_dom_sf"/>
</dbReference>
<dbReference type="PANTHER" id="PTHR24057">
    <property type="entry name" value="GLYCOGEN SYNTHASE KINASE-3 ALPHA"/>
    <property type="match status" value="1"/>
</dbReference>
<feature type="region of interest" description="Disordered" evidence="22">
    <location>
        <begin position="1"/>
        <end position="57"/>
    </location>
</feature>
<keyword evidence="6" id="KW-0723">Serine/threonine-protein kinase</keyword>
<comment type="caution">
    <text evidence="24">The sequence shown here is derived from an EMBL/GenBank/DDBJ whole genome shotgun (WGS) entry which is preliminary data.</text>
</comment>
<dbReference type="InterPro" id="IPR050591">
    <property type="entry name" value="GSK-3"/>
</dbReference>
<feature type="compositionally biased region" description="Low complexity" evidence="22">
    <location>
        <begin position="20"/>
        <end position="33"/>
    </location>
</feature>
<evidence type="ECO:0000256" key="12">
    <source>
        <dbReference type="ARBA" id="ARBA00022946"/>
    </source>
</evidence>
<dbReference type="FunFam" id="3.30.300.130:FF:000001">
    <property type="entry name" value="NFU1 iron-sulfur cluster scaffold"/>
    <property type="match status" value="1"/>
</dbReference>
<dbReference type="FunFam" id="3.30.200.20:FF:000009">
    <property type="entry name" value="Glycogen synthase kinase-3 beta"/>
    <property type="match status" value="1"/>
</dbReference>
<dbReference type="FunFam" id="3.30.1370.70:FF:000002">
    <property type="entry name" value="NFU1 iron-sulfur cluster scaffold homolog, mitochondrial"/>
    <property type="match status" value="1"/>
</dbReference>
<dbReference type="Gene3D" id="3.30.200.20">
    <property type="entry name" value="Phosphorylase Kinase, domain 1"/>
    <property type="match status" value="1"/>
</dbReference>
<dbReference type="SMART" id="SM00220">
    <property type="entry name" value="S_TKc"/>
    <property type="match status" value="1"/>
</dbReference>
<dbReference type="GO" id="GO:0032436">
    <property type="term" value="P:positive regulation of proteasomal ubiquitin-dependent protein catabolic process"/>
    <property type="evidence" value="ECO:0007669"/>
    <property type="project" value="TreeGrafter"/>
</dbReference>
<dbReference type="InterPro" id="IPR034904">
    <property type="entry name" value="FSCA_dom_sf"/>
</dbReference>
<gene>
    <name evidence="24" type="ORF">ROHU_001109</name>
</gene>
<evidence type="ECO:0000256" key="6">
    <source>
        <dbReference type="ARBA" id="ARBA00022527"/>
    </source>
</evidence>
<evidence type="ECO:0000313" key="24">
    <source>
        <dbReference type="EMBL" id="RXN38435.1"/>
    </source>
</evidence>
<dbReference type="GO" id="GO:0005829">
    <property type="term" value="C:cytosol"/>
    <property type="evidence" value="ECO:0007669"/>
    <property type="project" value="TreeGrafter"/>
</dbReference>
<evidence type="ECO:0000256" key="22">
    <source>
        <dbReference type="SAM" id="MobiDB-lite"/>
    </source>
</evidence>
<dbReference type="GO" id="GO:0090090">
    <property type="term" value="P:negative regulation of canonical Wnt signaling pathway"/>
    <property type="evidence" value="ECO:0007669"/>
    <property type="project" value="TreeGrafter"/>
</dbReference>
<evidence type="ECO:0000256" key="17">
    <source>
        <dbReference type="ARBA" id="ARBA00048878"/>
    </source>
</evidence>
<evidence type="ECO:0000259" key="23">
    <source>
        <dbReference type="PROSITE" id="PS50011"/>
    </source>
</evidence>